<dbReference type="Proteomes" id="UP000309215">
    <property type="component" value="Unassembled WGS sequence"/>
</dbReference>
<dbReference type="RefSeq" id="WP_136933765.1">
    <property type="nucleotide sequence ID" value="NZ_SSMQ01000053.1"/>
</dbReference>
<dbReference type="InterPro" id="IPR052918">
    <property type="entry name" value="Motility_Chemotaxis_Reg"/>
</dbReference>
<gene>
    <name evidence="1" type="ORF">E8A74_36760</name>
</gene>
<sequence>MNKRVSCRQSNVRLGAVTALLLAGCTTDVDIARSRGERCTSGQAFGVDPGGAQACKRGACVWSKRFDSQYRSSVASATLDRSGNLLIAGQFQGNLDLGGEPLKSATGAWYLAKRDAQGNHVWSKQLRGSVLDIMSVATDPWENVVLTGAVDGIVDFGGGPLHPAGGRQRDMFVAKFAADGSYRWSKLFGVDHAYDCARQVKIDAMGSVIVCGIRENEDDTAEGILLKLKEDGNDHWKTKLAGGSKFMDISCAADSVGNVFVGGNSALPLRVDGYGLTKSGSLAMFLAKFDANGKPLWNKQLDRDGDISSFDDVAVDSQGGVIVVGSLAGVANLSGCPLVSDPEGSEAFMAKFDAMGNHVRTTQIRSIRAPSLMTAGAGATIVGGYVHDDTLPEATDRDLHLDGCPLANGSASAFLFKLDDAGDIRRIYFLDRTWAGGAAAIDQDHNIFLAGSFEGTIDLGCGPMTSVGDEDIVIAKLAP</sequence>
<proteinExistence type="predicted"/>
<dbReference type="InterPro" id="IPR011047">
    <property type="entry name" value="Quinoprotein_ADH-like_sf"/>
</dbReference>
<dbReference type="SUPFAM" id="SSF50998">
    <property type="entry name" value="Quinoprotein alcohol dehydrogenase-like"/>
    <property type="match status" value="1"/>
</dbReference>
<reference evidence="1 2" key="1">
    <citation type="submission" date="2019-04" db="EMBL/GenBank/DDBJ databases">
        <authorList>
            <person name="Li Y."/>
            <person name="Wang J."/>
        </authorList>
    </citation>
    <scope>NUCLEOTIDE SEQUENCE [LARGE SCALE GENOMIC DNA]</scope>
    <source>
        <strain evidence="1 2">DSM 14668</strain>
    </source>
</reference>
<dbReference type="AlphaFoldDB" id="A0A4V5PN99"/>
<keyword evidence="2" id="KW-1185">Reference proteome</keyword>
<dbReference type="PANTHER" id="PTHR35580">
    <property type="entry name" value="CELL SURFACE GLYCOPROTEIN (S-LAYER PROTEIN)-LIKE PROTEIN"/>
    <property type="match status" value="1"/>
</dbReference>
<dbReference type="OrthoDB" id="5525679at2"/>
<evidence type="ECO:0000313" key="2">
    <source>
        <dbReference type="Proteomes" id="UP000309215"/>
    </source>
</evidence>
<evidence type="ECO:0000313" key="1">
    <source>
        <dbReference type="EMBL" id="TKC99796.1"/>
    </source>
</evidence>
<comment type="caution">
    <text evidence="1">The sequence shown here is derived from an EMBL/GenBank/DDBJ whole genome shotgun (WGS) entry which is preliminary data.</text>
</comment>
<dbReference type="PANTHER" id="PTHR35580:SF1">
    <property type="entry name" value="PHYTASE-LIKE DOMAIN-CONTAINING PROTEIN"/>
    <property type="match status" value="1"/>
</dbReference>
<name>A0A4V5PN99_9BACT</name>
<accession>A0A4V5PN99</accession>
<organism evidence="1 2">
    <name type="scientific">Polyangium fumosum</name>
    <dbReference type="NCBI Taxonomy" id="889272"/>
    <lineage>
        <taxon>Bacteria</taxon>
        <taxon>Pseudomonadati</taxon>
        <taxon>Myxococcota</taxon>
        <taxon>Polyangia</taxon>
        <taxon>Polyangiales</taxon>
        <taxon>Polyangiaceae</taxon>
        <taxon>Polyangium</taxon>
    </lineage>
</organism>
<dbReference type="EMBL" id="SSMQ01000053">
    <property type="protein sequence ID" value="TKC99796.1"/>
    <property type="molecule type" value="Genomic_DNA"/>
</dbReference>
<dbReference type="PROSITE" id="PS51257">
    <property type="entry name" value="PROKAR_LIPOPROTEIN"/>
    <property type="match status" value="1"/>
</dbReference>
<protein>
    <submittedName>
        <fullName evidence="1">Uncharacterized protein</fullName>
    </submittedName>
</protein>